<dbReference type="RefSeq" id="WP_091093109.1">
    <property type="nucleotide sequence ID" value="NZ_FOHX01000022.1"/>
</dbReference>
<organism evidence="1 2">
    <name type="scientific">Nonomuraea wenchangensis</name>
    <dbReference type="NCBI Taxonomy" id="568860"/>
    <lineage>
        <taxon>Bacteria</taxon>
        <taxon>Bacillati</taxon>
        <taxon>Actinomycetota</taxon>
        <taxon>Actinomycetes</taxon>
        <taxon>Streptosporangiales</taxon>
        <taxon>Streptosporangiaceae</taxon>
        <taxon>Nonomuraea</taxon>
    </lineage>
</organism>
<dbReference type="OrthoDB" id="9964448at2"/>
<evidence type="ECO:0000313" key="2">
    <source>
        <dbReference type="Proteomes" id="UP000199361"/>
    </source>
</evidence>
<dbReference type="Proteomes" id="UP000199361">
    <property type="component" value="Unassembled WGS sequence"/>
</dbReference>
<proteinExistence type="predicted"/>
<dbReference type="STRING" id="568860.SAMN05421811_122176"/>
<dbReference type="EMBL" id="FOHX01000022">
    <property type="protein sequence ID" value="SEU44176.1"/>
    <property type="molecule type" value="Genomic_DNA"/>
</dbReference>
<name>A0A1I0LQH1_9ACTN</name>
<accession>A0A1I0LQH1</accession>
<sequence length="223" mass="24523">MTAEDPLFATFDLAPLDTRGRRSWAAEQVWQTARHKRNRIALGVPRWTSKGAGEWSLELDLTLLPDEGCRFRSAELSLHLPGAVLRELEPMEIQEQETVVIERSGALRATLELPVGPLSPGMEAERARSRRTELTRTLVSLAAFGVGTSTAGWRLRLTDAREIPMSTSGMRALVSAGETVSGEIAYSVVAQIEVLTALDRWLTAVFTPSPGGLRCRQNFPPET</sequence>
<reference evidence="1 2" key="1">
    <citation type="submission" date="2016-10" db="EMBL/GenBank/DDBJ databases">
        <authorList>
            <person name="de Groot N.N."/>
        </authorList>
    </citation>
    <scope>NUCLEOTIDE SEQUENCE [LARGE SCALE GENOMIC DNA]</scope>
    <source>
        <strain evidence="1 2">CGMCC 4.5598</strain>
    </source>
</reference>
<keyword evidence="2" id="KW-1185">Reference proteome</keyword>
<dbReference type="AlphaFoldDB" id="A0A1I0LQH1"/>
<protein>
    <submittedName>
        <fullName evidence="1">Uncharacterized protein</fullName>
    </submittedName>
</protein>
<evidence type="ECO:0000313" key="1">
    <source>
        <dbReference type="EMBL" id="SEU44176.1"/>
    </source>
</evidence>
<gene>
    <name evidence="1" type="ORF">SAMN05421811_122176</name>
</gene>